<feature type="domain" description="Methyl-accepting transducer" evidence="6">
    <location>
        <begin position="257"/>
        <end position="493"/>
    </location>
</feature>
<feature type="transmembrane region" description="Helical" evidence="5">
    <location>
        <begin position="49"/>
        <end position="68"/>
    </location>
</feature>
<feature type="region of interest" description="Disordered" evidence="4">
    <location>
        <begin position="311"/>
        <end position="342"/>
    </location>
</feature>
<dbReference type="RefSeq" id="WP_310900143.1">
    <property type="nucleotide sequence ID" value="NZ_JAMQOS010000002.1"/>
</dbReference>
<evidence type="ECO:0000256" key="1">
    <source>
        <dbReference type="ARBA" id="ARBA00023224"/>
    </source>
</evidence>
<dbReference type="Gene3D" id="1.10.287.950">
    <property type="entry name" value="Methyl-accepting chemotaxis protein"/>
    <property type="match status" value="1"/>
</dbReference>
<dbReference type="Proteomes" id="UP001268864">
    <property type="component" value="Unassembled WGS sequence"/>
</dbReference>
<feature type="compositionally biased region" description="Basic and acidic residues" evidence="4">
    <location>
        <begin position="143"/>
        <end position="179"/>
    </location>
</feature>
<feature type="domain" description="HAMP" evidence="7">
    <location>
        <begin position="195"/>
        <end position="238"/>
    </location>
</feature>
<evidence type="ECO:0000313" key="9">
    <source>
        <dbReference type="Proteomes" id="UP001268864"/>
    </source>
</evidence>
<dbReference type="SMART" id="SM00283">
    <property type="entry name" value="MA"/>
    <property type="match status" value="1"/>
</dbReference>
<dbReference type="Pfam" id="PF00015">
    <property type="entry name" value="MCPsignal"/>
    <property type="match status" value="1"/>
</dbReference>
<evidence type="ECO:0000256" key="5">
    <source>
        <dbReference type="SAM" id="Phobius"/>
    </source>
</evidence>
<dbReference type="InterPro" id="IPR004090">
    <property type="entry name" value="Chemotax_Me-accpt_rcpt"/>
</dbReference>
<dbReference type="PANTHER" id="PTHR32089:SF112">
    <property type="entry name" value="LYSOZYME-LIKE PROTEIN-RELATED"/>
    <property type="match status" value="1"/>
</dbReference>
<feature type="compositionally biased region" description="Basic and acidic residues" evidence="4">
    <location>
        <begin position="249"/>
        <end position="288"/>
    </location>
</feature>
<keyword evidence="5" id="KW-0472">Membrane</keyword>
<dbReference type="SUPFAM" id="SSF58104">
    <property type="entry name" value="Methyl-accepting chemotaxis protein (MCP) signaling domain"/>
    <property type="match status" value="1"/>
</dbReference>
<comment type="caution">
    <text evidence="8">The sequence shown here is derived from an EMBL/GenBank/DDBJ whole genome shotgun (WGS) entry which is preliminary data.</text>
</comment>
<evidence type="ECO:0000256" key="2">
    <source>
        <dbReference type="ARBA" id="ARBA00029447"/>
    </source>
</evidence>
<evidence type="ECO:0000313" key="8">
    <source>
        <dbReference type="EMBL" id="MDS0282314.1"/>
    </source>
</evidence>
<dbReference type="PANTHER" id="PTHR32089">
    <property type="entry name" value="METHYL-ACCEPTING CHEMOTAXIS PROTEIN MCPB"/>
    <property type="match status" value="1"/>
</dbReference>
<keyword evidence="9" id="KW-1185">Reference proteome</keyword>
<protein>
    <submittedName>
        <fullName evidence="8">Methyl-accepting chemotaxis protein</fullName>
    </submittedName>
</protein>
<feature type="region of interest" description="Disordered" evidence="4">
    <location>
        <begin position="140"/>
        <end position="179"/>
    </location>
</feature>
<keyword evidence="5" id="KW-0812">Transmembrane</keyword>
<dbReference type="InterPro" id="IPR003660">
    <property type="entry name" value="HAMP_dom"/>
</dbReference>
<evidence type="ECO:0000256" key="4">
    <source>
        <dbReference type="SAM" id="MobiDB-lite"/>
    </source>
</evidence>
<dbReference type="Gene3D" id="6.10.250.1910">
    <property type="match status" value="1"/>
</dbReference>
<sequence length="566" mass="59664">MDDVTATVDGRGTADGRLVGRLLVTVGRLPMAAEPHLPEPLRRDFGVRLFLLAFVSVVVGPALAAALFADALPAVTFAAVIVLCTGFLGYCELYRAIMAINEKATAVDDGDYDIDFGVDRVDEIGETYATLERTARSLGDSLEEARRAQSESESARDAAETAREEAESAQRVAEDERREMAALSDHLEQKAAHYRAALSAAATGDLTVRVDADSTSDAMAAVGAAINETLDALDGTVGRGQTVSTRIAGESERVADQAGRLRTETRTVTERVESISDGAETQRRRLDEAADELSDLSATVEEMASSVTEIADRSGTAADLGRDAQRSSSAAQSAVDEIRHHSTTAAGEVRQLDAIAEDMAEIVDVIDRIAEETNMLALNASIEAARAGEAGEGFAVVADEIKQLASETQEATGDVEALIDSLRSQVGDSVDAMGEMESAVDRGSDTISETITTLDDVVEATVGVNDSIQEVDRATDRQADTTQEVVGLVDDIGEIATETASVADDVAAAADEQDATLGEMVDAVSSFADDAGTMHDELSQFETAVDGTTRGETAVYSPDEHEISTD</sequence>
<keyword evidence="1 3" id="KW-0807">Transducer</keyword>
<reference evidence="8 9" key="1">
    <citation type="submission" date="2022-06" db="EMBL/GenBank/DDBJ databases">
        <title>Halomicroarcula sp. a new haloarchaeum isolate from saline soil.</title>
        <authorList>
            <person name="Strakova D."/>
            <person name="Galisteo C."/>
            <person name="Sanchez-Porro C."/>
            <person name="Ventosa A."/>
        </authorList>
    </citation>
    <scope>NUCLEOTIDE SEQUENCE [LARGE SCALE GENOMIC DNA]</scope>
    <source>
        <strain evidence="8 9">S3CR25-11</strain>
    </source>
</reference>
<evidence type="ECO:0000256" key="3">
    <source>
        <dbReference type="PROSITE-ProRule" id="PRU00284"/>
    </source>
</evidence>
<feature type="region of interest" description="Disordered" evidence="4">
    <location>
        <begin position="249"/>
        <end position="293"/>
    </location>
</feature>
<proteinExistence type="inferred from homology"/>
<dbReference type="InterPro" id="IPR004089">
    <property type="entry name" value="MCPsignal_dom"/>
</dbReference>
<evidence type="ECO:0000259" key="7">
    <source>
        <dbReference type="PROSITE" id="PS50885"/>
    </source>
</evidence>
<accession>A0ABU2FNH6</accession>
<dbReference type="CDD" id="cd11386">
    <property type="entry name" value="MCP_signal"/>
    <property type="match status" value="1"/>
</dbReference>
<gene>
    <name evidence="8" type="ORF">NDI86_09265</name>
</gene>
<dbReference type="Pfam" id="PF00672">
    <property type="entry name" value="HAMP"/>
    <property type="match status" value="1"/>
</dbReference>
<feature type="transmembrane region" description="Helical" evidence="5">
    <location>
        <begin position="74"/>
        <end position="93"/>
    </location>
</feature>
<organism evidence="8 9">
    <name type="scientific">Haloarcula onubensis</name>
    <dbReference type="NCBI Taxonomy" id="2950539"/>
    <lineage>
        <taxon>Archaea</taxon>
        <taxon>Methanobacteriati</taxon>
        <taxon>Methanobacteriota</taxon>
        <taxon>Stenosarchaea group</taxon>
        <taxon>Halobacteria</taxon>
        <taxon>Halobacteriales</taxon>
        <taxon>Haloarculaceae</taxon>
        <taxon>Haloarcula</taxon>
    </lineage>
</organism>
<dbReference type="PRINTS" id="PR00260">
    <property type="entry name" value="CHEMTRNSDUCR"/>
</dbReference>
<feature type="domain" description="HAMP" evidence="7">
    <location>
        <begin position="259"/>
        <end position="312"/>
    </location>
</feature>
<name>A0ABU2FNH6_9EURY</name>
<keyword evidence="5" id="KW-1133">Transmembrane helix</keyword>
<dbReference type="SMART" id="SM00304">
    <property type="entry name" value="HAMP"/>
    <property type="match status" value="4"/>
</dbReference>
<feature type="domain" description="HAMP" evidence="7">
    <location>
        <begin position="95"/>
        <end position="143"/>
    </location>
</feature>
<dbReference type="EMBL" id="JAMQOS010000002">
    <property type="protein sequence ID" value="MDS0282314.1"/>
    <property type="molecule type" value="Genomic_DNA"/>
</dbReference>
<evidence type="ECO:0000259" key="6">
    <source>
        <dbReference type="PROSITE" id="PS50111"/>
    </source>
</evidence>
<comment type="similarity">
    <text evidence="2">Belongs to the methyl-accepting chemotaxis (MCP) protein family.</text>
</comment>
<dbReference type="PROSITE" id="PS50111">
    <property type="entry name" value="CHEMOTAXIS_TRANSDUC_2"/>
    <property type="match status" value="1"/>
</dbReference>
<dbReference type="PROSITE" id="PS50885">
    <property type="entry name" value="HAMP"/>
    <property type="match status" value="3"/>
</dbReference>